<reference evidence="1 2" key="1">
    <citation type="submission" date="2020-02" db="EMBL/GenBank/DDBJ databases">
        <title>Draft genome sequence of Lactococcus sp. Hs30E4-3.</title>
        <authorList>
            <person name="Noda S."/>
            <person name="Yuki M."/>
            <person name="Ohkuma M."/>
        </authorList>
    </citation>
    <scope>NUCLEOTIDE SEQUENCE [LARGE SCALE GENOMIC DNA]</scope>
    <source>
        <strain evidence="1 2">Hs30E4-3</strain>
    </source>
</reference>
<evidence type="ECO:0000313" key="2">
    <source>
        <dbReference type="Proteomes" id="UP000480303"/>
    </source>
</evidence>
<dbReference type="Pfam" id="PF06279">
    <property type="entry name" value="DUF1033"/>
    <property type="match status" value="1"/>
</dbReference>
<proteinExistence type="predicted"/>
<organism evidence="1 2">
    <name type="scientific">Pseudolactococcus hodotermopsidis</name>
    <dbReference type="NCBI Taxonomy" id="2709157"/>
    <lineage>
        <taxon>Bacteria</taxon>
        <taxon>Bacillati</taxon>
        <taxon>Bacillota</taxon>
        <taxon>Bacilli</taxon>
        <taxon>Lactobacillales</taxon>
        <taxon>Streptococcaceae</taxon>
        <taxon>Pseudolactococcus</taxon>
    </lineage>
</organism>
<dbReference type="Proteomes" id="UP000480303">
    <property type="component" value="Unassembled WGS sequence"/>
</dbReference>
<accession>A0A6A0BC02</accession>
<dbReference type="InterPro" id="IPR010434">
    <property type="entry name" value="DUF1033"/>
</dbReference>
<sequence>MHGDNEPWWFFEDWQDDIVEKYEFEDFYEALKFYKAEWQRLSQVFSDYKSQADFMAAFWVESEQRWCLECEDFLQQYHGLALLEDWHTVKSFSKRPPYDKKSGDFPRNCCKFKGFGC</sequence>
<name>A0A6A0BC02_9LACT</name>
<gene>
    <name evidence="1" type="primary">ytbD</name>
    <name evidence="1" type="ORF">Hs30E_07360</name>
</gene>
<comment type="caution">
    <text evidence="1">The sequence shown here is derived from an EMBL/GenBank/DDBJ whole genome shotgun (WGS) entry which is preliminary data.</text>
</comment>
<protein>
    <submittedName>
        <fullName evidence="1">Uncharacterized protein</fullName>
    </submittedName>
</protein>
<keyword evidence="2" id="KW-1185">Reference proteome</keyword>
<dbReference type="EMBL" id="BLLI01000015">
    <property type="protein sequence ID" value="GFH42185.1"/>
    <property type="molecule type" value="Genomic_DNA"/>
</dbReference>
<dbReference type="AlphaFoldDB" id="A0A6A0BC02"/>
<evidence type="ECO:0000313" key="1">
    <source>
        <dbReference type="EMBL" id="GFH42185.1"/>
    </source>
</evidence>